<protein>
    <recommendedName>
        <fullName evidence="1">Sacsin/Nov domain-containing protein</fullName>
    </recommendedName>
</protein>
<dbReference type="NCBIfam" id="NF047352">
    <property type="entry name" value="P_loop_sacsin"/>
    <property type="match status" value="1"/>
</dbReference>
<dbReference type="InterPro" id="IPR036890">
    <property type="entry name" value="HATPase_C_sf"/>
</dbReference>
<evidence type="ECO:0000313" key="2">
    <source>
        <dbReference type="EMBL" id="TQD82129.1"/>
    </source>
</evidence>
<dbReference type="Gene3D" id="3.30.565.10">
    <property type="entry name" value="Histidine kinase-like ATPase, C-terminal domain"/>
    <property type="match status" value="1"/>
</dbReference>
<dbReference type="EMBL" id="VIEB01000736">
    <property type="protein sequence ID" value="TQD82129.1"/>
    <property type="molecule type" value="Genomic_DNA"/>
</dbReference>
<dbReference type="InterPro" id="IPR052957">
    <property type="entry name" value="Auxin_embryo_med"/>
</dbReference>
<name>A0A540L744_MALBA</name>
<comment type="caution">
    <text evidence="2">The sequence shown here is derived from an EMBL/GenBank/DDBJ whole genome shotgun (WGS) entry which is preliminary data.</text>
</comment>
<dbReference type="PANTHER" id="PTHR32387">
    <property type="entry name" value="WU:FJ29H11"/>
    <property type="match status" value="1"/>
</dbReference>
<keyword evidence="3" id="KW-1185">Reference proteome</keyword>
<sequence>MATPREHIEEIRKGKFSIGEEKLNPLNEDLHQAVKNLSAELYAKDVHFLMELIQNAEDNEYPEGVDPSLEFVITSWDITAAGAPATLIVFNNEKGFSPKNIESICSVGRSTKKGNRKRGYIGEKGIGFKSVFLITAHPYIFSNGYQIRFSEEPCVHCNVGYIVPEWVNANPTLLDIKKIYGSGSALPTTTLILPLKADKFQAVKQQLSSIHPEVLLFLSKIKRLSIREDNEDPRKNNVSAIKIASETEFVTRRNIDAQSYTLHLSAEENCDEVEKECSYYMWKQKFPVKQEYRVEQRNEVEEWVITLAFPIGKRLRRGMNTCSGVYAFLPTEMVTNFPFIIQADFLLSSSRETILLDNKWNMGILDCVSTTFVNAFIALVRSIDDAPVSSLPYMFQFLPVHSSAFEELNVVRESIKAKLVEENIVPSEPHKEQKFFHKPREVGRLRPDFWNILRMARDQGISLINLSSHGKYVLSYAFDQVEYDHILSFLGVEPVNSEWYAKCIKGTFGLVTRVSEDVYLELLLFISDNWLNKIFQTSIKKVPLIKCSGYGTESLCRISAIQIGESKVCVSSDSDHVSWLIDWNKEFLPAGRLLFMPKTTQEAIQSCSRKGALEKWFLDQVKVRFVSVNEYAKDLLDNSLNERKLVIAFAHFMYFSWFRHYISPKKVNELCGDMPLVDKYGKIIRTRKKVIVDKYGNIIENRKGVIVPANGSKWATLTDSNLWRKEGYIELGEDYMAADCFAGNCTIQENLLGFLKVRTAATDIPYIPAPSDSISSLSAPLTRENAFLLLDWIRRLAHKKFFVSQNFAKCIEEGGWLKVTLNGSPGFRPPSQSFLLESSSRNILQNVSVFVDIPLVDQNYYGERINEYKNELKRIGVRFEFGEACDYLGKHLMSLAASSTLTCGNVLSVLRFIKYLRDNCFSSTDFICSIKEGQWLKTSLGFRSPVGSVLSDKEWIVASQISNIPFIDGRFYGEEIFQFEKELELLGAVVKFGESYQLIIDNLKSPSCLTSWTPEIVLFMLECMHISSSSEKLVRALKELNCLKTNIGYKRPEECLLFDQKSDWGCILQVFSGLPLIDHVFYGDRIFSYRNELKKTGVAVDFEDATKVFAQYFMRYASSTSITNENVASLLLCYRKLKGTPFKFPKDLKSCIHQEKWLRTRLGDYRSPKDCILFSSSWESISPMCLLPFIDDSDSCYGKNIHDFKEELKRFGVVVEFKDGVKFVESCFYIPLNLSHISPENALALLECLQILLQEKDYSFPEVFLKKVSQPWLKTYAGYRPPNMCLLFDSKFGSYVKQTDGPFIDEEFYGSKILMYRNELAEIGVTIEVEQGCSVIANHLDLHDEFSTFVRVYNYLSQFKWEPDSEAGRKIWIPKGNKNGEWVGADECVIDDKDELFGLQLTVLKKHYERKLLNFFCCAFRVRSQPLVDDYLKLWKVWESSKRGLSHDQCCKFWLYVSKHWNLKTEKSLADALLKVPVYSGSGEILLSNKEDVFIADDLQLQCLFEQSSHLIFAWYPQPSLASLPRTKLLEMYKKIGVRVISESVHKEELSLANDAELQIIPRERVFAKALLRLILGFLAGPPIEMEVEKRQKAVQGLFNVAVLKTHEPIIVSYDLPLSSGRILNVRGTRKIRWDRKNSKFFIQKMDKSGGQKSTIEFATYFAEAVSDCVLWECTEHIPALLELIKWAFVLEFNEEAVDFLMKSKNLQIFVEDAEFLNSAYPSI</sequence>
<dbReference type="STRING" id="106549.A0A540L744"/>
<feature type="domain" description="Sacsin/Nov" evidence="1">
    <location>
        <begin position="28"/>
        <end position="144"/>
    </location>
</feature>
<dbReference type="PANTHER" id="PTHR32387:SF3">
    <property type="entry name" value="ATP_DNA BINDING PROTEIN"/>
    <property type="match status" value="1"/>
</dbReference>
<evidence type="ECO:0000259" key="1">
    <source>
        <dbReference type="Pfam" id="PF25794"/>
    </source>
</evidence>
<dbReference type="SUPFAM" id="SSF55874">
    <property type="entry name" value="ATPase domain of HSP90 chaperone/DNA topoisomerase II/histidine kinase"/>
    <property type="match status" value="1"/>
</dbReference>
<proteinExistence type="predicted"/>
<organism evidence="2 3">
    <name type="scientific">Malus baccata</name>
    <name type="common">Siberian crab apple</name>
    <name type="synonym">Pyrus baccata</name>
    <dbReference type="NCBI Taxonomy" id="106549"/>
    <lineage>
        <taxon>Eukaryota</taxon>
        <taxon>Viridiplantae</taxon>
        <taxon>Streptophyta</taxon>
        <taxon>Embryophyta</taxon>
        <taxon>Tracheophyta</taxon>
        <taxon>Spermatophyta</taxon>
        <taxon>Magnoliopsida</taxon>
        <taxon>eudicotyledons</taxon>
        <taxon>Gunneridae</taxon>
        <taxon>Pentapetalae</taxon>
        <taxon>rosids</taxon>
        <taxon>fabids</taxon>
        <taxon>Rosales</taxon>
        <taxon>Rosaceae</taxon>
        <taxon>Amygdaloideae</taxon>
        <taxon>Maleae</taxon>
        <taxon>Malus</taxon>
    </lineage>
</organism>
<dbReference type="InterPro" id="IPR058210">
    <property type="entry name" value="SACS/Nov_dom"/>
</dbReference>
<evidence type="ECO:0000313" key="3">
    <source>
        <dbReference type="Proteomes" id="UP000315295"/>
    </source>
</evidence>
<gene>
    <name evidence="2" type="ORF">C1H46_032324</name>
</gene>
<reference evidence="2 3" key="1">
    <citation type="journal article" date="2019" name="G3 (Bethesda)">
        <title>Sequencing of a Wild Apple (Malus baccata) Genome Unravels the Differences Between Cultivated and Wild Apple Species Regarding Disease Resistance and Cold Tolerance.</title>
        <authorList>
            <person name="Chen X."/>
        </authorList>
    </citation>
    <scope>NUCLEOTIDE SEQUENCE [LARGE SCALE GENOMIC DNA]</scope>
    <source>
        <strain evidence="3">cv. Shandingzi</strain>
        <tissue evidence="2">Leaves</tissue>
    </source>
</reference>
<dbReference type="Proteomes" id="UP000315295">
    <property type="component" value="Unassembled WGS sequence"/>
</dbReference>
<accession>A0A540L744</accession>
<dbReference type="Pfam" id="PF25794">
    <property type="entry name" value="SACS"/>
    <property type="match status" value="1"/>
</dbReference>